<reference evidence="4" key="3">
    <citation type="submission" date="2020-05" db="UniProtKB">
        <authorList>
            <consortium name="EnsemblMetazoa"/>
        </authorList>
    </citation>
    <scope>IDENTIFICATION</scope>
    <source>
        <strain evidence="4">USDA</strain>
    </source>
</reference>
<reference evidence="3" key="1">
    <citation type="submission" date="2007-04" db="EMBL/GenBank/DDBJ databases">
        <title>Annotation of Pediculus humanus corporis strain USDA.</title>
        <authorList>
            <person name="Kirkness E."/>
            <person name="Hannick L."/>
            <person name="Hass B."/>
            <person name="Bruggner R."/>
            <person name="Lawson D."/>
            <person name="Bidwell S."/>
            <person name="Joardar V."/>
            <person name="Caler E."/>
            <person name="Walenz B."/>
            <person name="Inman J."/>
            <person name="Schobel S."/>
            <person name="Galinsky K."/>
            <person name="Amedeo P."/>
            <person name="Strausberg R."/>
        </authorList>
    </citation>
    <scope>NUCLEOTIDE SEQUENCE</scope>
    <source>
        <strain evidence="3">USDA</strain>
    </source>
</reference>
<reference evidence="3" key="2">
    <citation type="submission" date="2007-04" db="EMBL/GenBank/DDBJ databases">
        <title>The genome of the human body louse.</title>
        <authorList>
            <consortium name="The Human Body Louse Genome Consortium"/>
            <person name="Kirkness E."/>
            <person name="Walenz B."/>
            <person name="Hass B."/>
            <person name="Bruggner R."/>
            <person name="Strausberg R."/>
        </authorList>
    </citation>
    <scope>NUCLEOTIDE SEQUENCE</scope>
    <source>
        <strain evidence="3">USDA</strain>
    </source>
</reference>
<feature type="region of interest" description="Disordered" evidence="1">
    <location>
        <begin position="412"/>
        <end position="441"/>
    </location>
</feature>
<dbReference type="EMBL" id="DS235047">
    <property type="protein sequence ID" value="EEB10969.1"/>
    <property type="molecule type" value="Genomic_DNA"/>
</dbReference>
<evidence type="ECO:0000313" key="5">
    <source>
        <dbReference type="Proteomes" id="UP000009046"/>
    </source>
</evidence>
<protein>
    <submittedName>
        <fullName evidence="3 4">Uncharacterized protein</fullName>
    </submittedName>
</protein>
<feature type="compositionally biased region" description="Pro residues" evidence="1">
    <location>
        <begin position="424"/>
        <end position="436"/>
    </location>
</feature>
<name>E0VC63_PEDHC</name>
<accession>E0VC63</accession>
<dbReference type="RefSeq" id="XP_002423707.1">
    <property type="nucleotide sequence ID" value="XM_002423662.1"/>
</dbReference>
<dbReference type="AlphaFoldDB" id="E0VC63"/>
<dbReference type="VEuPathDB" id="VectorBase:PHUM080140"/>
<keyword evidence="2" id="KW-0732">Signal</keyword>
<dbReference type="GeneID" id="8231375"/>
<evidence type="ECO:0000313" key="3">
    <source>
        <dbReference type="EMBL" id="EEB10969.1"/>
    </source>
</evidence>
<proteinExistence type="predicted"/>
<evidence type="ECO:0000256" key="1">
    <source>
        <dbReference type="SAM" id="MobiDB-lite"/>
    </source>
</evidence>
<dbReference type="CTD" id="8231375"/>
<dbReference type="KEGG" id="phu:Phum_PHUM080140"/>
<feature type="region of interest" description="Disordered" evidence="1">
    <location>
        <begin position="322"/>
        <end position="347"/>
    </location>
</feature>
<dbReference type="EMBL" id="AAZO01000956">
    <property type="status" value="NOT_ANNOTATED_CDS"/>
    <property type="molecule type" value="Genomic_DNA"/>
</dbReference>
<evidence type="ECO:0000313" key="4">
    <source>
        <dbReference type="EnsemblMetazoa" id="PHUM080140-PA"/>
    </source>
</evidence>
<dbReference type="Proteomes" id="UP000009046">
    <property type="component" value="Unassembled WGS sequence"/>
</dbReference>
<dbReference type="HOGENOM" id="CLU_584375_0_0_1"/>
<dbReference type="EnsemblMetazoa" id="PHUM080140-RA">
    <property type="protein sequence ID" value="PHUM080140-PA"/>
    <property type="gene ID" value="PHUM080140"/>
</dbReference>
<organism>
    <name type="scientific">Pediculus humanus subsp. corporis</name>
    <name type="common">Body louse</name>
    <dbReference type="NCBI Taxonomy" id="121224"/>
    <lineage>
        <taxon>Eukaryota</taxon>
        <taxon>Metazoa</taxon>
        <taxon>Ecdysozoa</taxon>
        <taxon>Arthropoda</taxon>
        <taxon>Hexapoda</taxon>
        <taxon>Insecta</taxon>
        <taxon>Pterygota</taxon>
        <taxon>Neoptera</taxon>
        <taxon>Paraneoptera</taxon>
        <taxon>Psocodea</taxon>
        <taxon>Troctomorpha</taxon>
        <taxon>Phthiraptera</taxon>
        <taxon>Anoplura</taxon>
        <taxon>Pediculidae</taxon>
        <taxon>Pediculus</taxon>
    </lineage>
</organism>
<sequence length="468" mass="53694">MFFFFFFLLLIFYQIKNYKKKFRGKLLTIGPDYEESDEEEQKARMVNLLEEWKAACQARQQKKIDIGYDNDNKYGSLNRGDKLYQDDYDGYSGRRINVLATQKFPTGYASCPPNSSSSGSSSSGGTINMHLQNTFRFTSPGYMDPTVRFQPKIPIIGNYHSYQTPPETTYNHCETGHGISSNDFPNPLRTNYGPVSLRQSSINSQLQHYPENQRLYPESIRQFQDYSKSYQDSRSYTMPSRPLPVVNVLHEHRLYGTDVNSRLHQMYQDDSRTSEDVVSQRIMMDIPRQYIESQRTDNIRPNFGGVESARTFHDSLFAEKQRQQYPDSVRQMDGPRPPPNSFQRPPILTQRSLTEPSRMYKELDNDDGGFQRQDLRFTETKGESSTCRIYNPNHLKGGRSLSVEVQFVAGPPPPREMIPLQGAPGPPLPPPPPQGSPRPLIARGIQSNMHRLPSNSIVHYKKSQGAFT</sequence>
<evidence type="ECO:0000256" key="2">
    <source>
        <dbReference type="SAM" id="SignalP"/>
    </source>
</evidence>
<gene>
    <name evidence="4" type="primary">8231375</name>
    <name evidence="3" type="ORF">Phum_PHUM080140</name>
</gene>
<dbReference type="InParanoid" id="E0VC63"/>
<feature type="chain" id="PRO_5014570045" evidence="2">
    <location>
        <begin position="18"/>
        <end position="468"/>
    </location>
</feature>
<keyword evidence="5" id="KW-1185">Reference proteome</keyword>
<feature type="signal peptide" evidence="2">
    <location>
        <begin position="1"/>
        <end position="17"/>
    </location>
</feature>